<evidence type="ECO:0008006" key="4">
    <source>
        <dbReference type="Google" id="ProtNLM"/>
    </source>
</evidence>
<feature type="compositionally biased region" description="Basic and acidic residues" evidence="1">
    <location>
        <begin position="22"/>
        <end position="43"/>
    </location>
</feature>
<dbReference type="InterPro" id="IPR006448">
    <property type="entry name" value="Phage_term_ssu_P27"/>
</dbReference>
<evidence type="ECO:0000313" key="3">
    <source>
        <dbReference type="Proteomes" id="UP000238081"/>
    </source>
</evidence>
<organism evidence="2 3">
    <name type="scientific">Clostridium butyricum</name>
    <dbReference type="NCBI Taxonomy" id="1492"/>
    <lineage>
        <taxon>Bacteria</taxon>
        <taxon>Bacillati</taxon>
        <taxon>Bacillota</taxon>
        <taxon>Clostridia</taxon>
        <taxon>Eubacteriales</taxon>
        <taxon>Clostridiaceae</taxon>
        <taxon>Clostridium</taxon>
    </lineage>
</organism>
<protein>
    <recommendedName>
        <fullName evidence="4">Phage terminase small subunit P27 family</fullName>
    </recommendedName>
</protein>
<dbReference type="NCBIfam" id="TIGR01558">
    <property type="entry name" value="sm_term_P27"/>
    <property type="match status" value="1"/>
</dbReference>
<sequence>MKKRGDIIARAPKPIALQSSKIGREEKERRQEAEDKLNGNDDKVYKPPESINPLVAKIYVAIVEELKHAKILNNLDIDLISITADSIYRLGVARKNLDEYGEVIADFNGKLTKSPWVQITKDYQAIFHAGVRELGLSPSSRAKLAMYQVEANVDMSEEDELFDNI</sequence>
<dbReference type="AlphaFoldDB" id="A0A2S7FD16"/>
<comment type="caution">
    <text evidence="2">The sequence shown here is derived from an EMBL/GenBank/DDBJ whole genome shotgun (WGS) entry which is preliminary data.</text>
</comment>
<proteinExistence type="predicted"/>
<dbReference type="Proteomes" id="UP000238081">
    <property type="component" value="Unassembled WGS sequence"/>
</dbReference>
<dbReference type="RefSeq" id="WP_052188315.1">
    <property type="nucleotide sequence ID" value="NZ_JSEG01000005.1"/>
</dbReference>
<evidence type="ECO:0000256" key="1">
    <source>
        <dbReference type="SAM" id="MobiDB-lite"/>
    </source>
</evidence>
<name>A0A2S7FD16_CLOBU</name>
<reference evidence="2 3" key="1">
    <citation type="submission" date="2016-01" db="EMBL/GenBank/DDBJ databases">
        <title>Characterization of the Clostridium difficile lineages that are prevalent in Hong Kong and China.</title>
        <authorList>
            <person name="Kwok J.S.-L."/>
            <person name="Lam W.-Y."/>
            <person name="Ip M."/>
            <person name="Chan T.-F."/>
            <person name="Hawkey P.M."/>
            <person name="Tsui S.K.-W."/>
        </authorList>
    </citation>
    <scope>NUCLEOTIDE SEQUENCE [LARGE SCALE GENOMIC DNA]</scope>
    <source>
        <strain evidence="2 3">300064</strain>
    </source>
</reference>
<dbReference type="EMBL" id="LRDH01000077">
    <property type="protein sequence ID" value="PPV16563.1"/>
    <property type="molecule type" value="Genomic_DNA"/>
</dbReference>
<dbReference type="Pfam" id="PF05119">
    <property type="entry name" value="Terminase_4"/>
    <property type="match status" value="1"/>
</dbReference>
<accession>A0A2S7FD16</accession>
<feature type="region of interest" description="Disordered" evidence="1">
    <location>
        <begin position="1"/>
        <end position="43"/>
    </location>
</feature>
<evidence type="ECO:0000313" key="2">
    <source>
        <dbReference type="EMBL" id="PPV16563.1"/>
    </source>
</evidence>
<gene>
    <name evidence="2" type="ORF">AWN73_09850</name>
</gene>